<reference evidence="3" key="1">
    <citation type="journal article" date="2008" name="J. Bacteriol.">
        <title>Genome sequence of the streptomycin-producing microorganism Streptomyces griseus IFO 13350.</title>
        <authorList>
            <person name="Ohnishi Y."/>
            <person name="Ishikawa J."/>
            <person name="Hara H."/>
            <person name="Suzuki H."/>
            <person name="Ikenoya M."/>
            <person name="Ikeda H."/>
            <person name="Yamashita A."/>
            <person name="Hattori M."/>
            <person name="Horinouchi S."/>
        </authorList>
    </citation>
    <scope>NUCLEOTIDE SEQUENCE [LARGE SCALE GENOMIC DNA]</scope>
    <source>
        <strain evidence="3">JCM 4626 / NBRC 13350</strain>
    </source>
</reference>
<feature type="compositionally biased region" description="Low complexity" evidence="1">
    <location>
        <begin position="103"/>
        <end position="119"/>
    </location>
</feature>
<dbReference type="InterPro" id="IPR011989">
    <property type="entry name" value="ARM-like"/>
</dbReference>
<organism evidence="2 3">
    <name type="scientific">Streptomyces griseus subsp. griseus (strain JCM 4626 / CBS 651.72 / NBRC 13350 / KCC S-0626 / ISP 5235)</name>
    <dbReference type="NCBI Taxonomy" id="455632"/>
    <lineage>
        <taxon>Bacteria</taxon>
        <taxon>Bacillati</taxon>
        <taxon>Actinomycetota</taxon>
        <taxon>Actinomycetes</taxon>
        <taxon>Kitasatosporales</taxon>
        <taxon>Streptomycetaceae</taxon>
        <taxon>Streptomyces</taxon>
    </lineage>
</organism>
<dbReference type="InterPro" id="IPR016024">
    <property type="entry name" value="ARM-type_fold"/>
</dbReference>
<dbReference type="SUPFAM" id="SSF48371">
    <property type="entry name" value="ARM repeat"/>
    <property type="match status" value="1"/>
</dbReference>
<accession>B1VVE9</accession>
<dbReference type="Proteomes" id="UP000001685">
    <property type="component" value="Chromosome"/>
</dbReference>
<protein>
    <submittedName>
        <fullName evidence="2">Uncharacterized protein</fullName>
    </submittedName>
</protein>
<gene>
    <name evidence="2" type="ordered locus">SGR_1304</name>
</gene>
<evidence type="ECO:0000313" key="3">
    <source>
        <dbReference type="Proteomes" id="UP000001685"/>
    </source>
</evidence>
<dbReference type="HOGENOM" id="CLU_021965_0_0_11"/>
<dbReference type="PATRIC" id="fig|455632.4.peg.1310"/>
<dbReference type="AlphaFoldDB" id="B1VVE9"/>
<feature type="region of interest" description="Disordered" evidence="1">
    <location>
        <begin position="103"/>
        <end position="122"/>
    </location>
</feature>
<dbReference type="RefSeq" id="WP_012378444.1">
    <property type="nucleotide sequence ID" value="NC_010572.1"/>
</dbReference>
<dbReference type="eggNOG" id="COG1413">
    <property type="taxonomic scope" value="Bacteria"/>
</dbReference>
<sequence length="739" mass="75631">MIGGMDFDRAPFHAELDALPWASYTHAYGSAEDVPGALRALAGDDDAAAHEAQSELYGSILHQGSVYEASAHAVPFLARIAAAGIRTVDALLLIGGIAEGGADPDPGAASGSDPAGTAGVRESDEAACRRAVVAQLPLLLASVRHEDRAVRQAAAWAAGWTGTAGAGLAVPALRDRAAVEADPLVRAELLTSLVELDPEGSAPAAAGAIGPDSPPELRLAAVTACADAGLPWTRGLHEAVLELLPLDPLAADRYDHSRGEPLHDISVTLLERDTEADREAVFALLDAALRSDDPEARTEAVWVAMTACELSRSAPARLAPALLAAAEADGPDDGSGALSALGRLGARGALAADLLAARAAGDGDPADRALEALVTVDPVRAASLLARDLERRPRAFQAASGGPGDALPVIPYAPELLGAVRRRLATMRPGGTIPFRVTALLTSWGREASEAVPELLAALPSHPLPLTKALVAVCPPGRRTEVADALRERTATGPADERFAAARALHELTGDHGPLLPLLAERLAGSAGGGGGSDQLIREAAEAAAAIGPAAASLVPALRAALNSPGGERNNPQMDDDIAVAVALHRITGGVAESVPVLAGVLGDRDGLWRRWTLVRAAEAAAGLGPGARPLAPVLRTLLTDPRLTPAAALALHAVAPEELDTGHVAGLLLDAAEAGEAPFAAVDALMVFGTDGLSAEHRARLTELAERDGRVVRTGLDGTVEITDERLRARVRAALRGA</sequence>
<dbReference type="Pfam" id="PF13646">
    <property type="entry name" value="HEAT_2"/>
    <property type="match status" value="1"/>
</dbReference>
<dbReference type="Gene3D" id="1.25.10.10">
    <property type="entry name" value="Leucine-rich Repeat Variant"/>
    <property type="match status" value="2"/>
</dbReference>
<evidence type="ECO:0000313" key="2">
    <source>
        <dbReference type="EMBL" id="BAG18133.1"/>
    </source>
</evidence>
<dbReference type="EMBL" id="AP009493">
    <property type="protein sequence ID" value="BAG18133.1"/>
    <property type="molecule type" value="Genomic_DNA"/>
</dbReference>
<name>B1VVE9_STRGG</name>
<evidence type="ECO:0000256" key="1">
    <source>
        <dbReference type="SAM" id="MobiDB-lite"/>
    </source>
</evidence>
<proteinExistence type="predicted"/>
<dbReference type="KEGG" id="sgr:SGR_1304"/>